<sequence>MYNGNGSVRLGLKRSSNSSIKACWVLLRKYPRPISCTRSRVSIWLLAKITMPINSANRKICAT</sequence>
<dbReference type="Proteomes" id="UP000061348">
    <property type="component" value="Unassembled WGS sequence"/>
</dbReference>
<protein>
    <submittedName>
        <fullName evidence="1">Uncharacterized protein</fullName>
    </submittedName>
</protein>
<gene>
    <name evidence="1" type="ORF">PFLmoz3_00908</name>
</gene>
<evidence type="ECO:0000313" key="2">
    <source>
        <dbReference type="Proteomes" id="UP000061348"/>
    </source>
</evidence>
<dbReference type="EMBL" id="LCYA01000046">
    <property type="protein sequence ID" value="KWV89486.1"/>
    <property type="molecule type" value="Genomic_DNA"/>
</dbReference>
<name>A0A120G8W6_PSEFL</name>
<proteinExistence type="predicted"/>
<evidence type="ECO:0000313" key="1">
    <source>
        <dbReference type="EMBL" id="KWV89486.1"/>
    </source>
</evidence>
<organism evidence="1 2">
    <name type="scientific">Pseudomonas fluorescens</name>
    <dbReference type="NCBI Taxonomy" id="294"/>
    <lineage>
        <taxon>Bacteria</taxon>
        <taxon>Pseudomonadati</taxon>
        <taxon>Pseudomonadota</taxon>
        <taxon>Gammaproteobacteria</taxon>
        <taxon>Pseudomonadales</taxon>
        <taxon>Pseudomonadaceae</taxon>
        <taxon>Pseudomonas</taxon>
    </lineage>
</organism>
<dbReference type="AlphaFoldDB" id="A0A120G8W6"/>
<comment type="caution">
    <text evidence="1">The sequence shown here is derived from an EMBL/GenBank/DDBJ whole genome shotgun (WGS) entry which is preliminary data.</text>
</comment>
<accession>A0A120G8W6</accession>
<reference evidence="1 2" key="1">
    <citation type="submission" date="2015-05" db="EMBL/GenBank/DDBJ databases">
        <title>A genomic and transcriptomic approach to investigate the blue pigment phenotype in Pseudomonas fluorescens.</title>
        <authorList>
            <person name="Andreani N.A."/>
            <person name="Cardazzo B."/>
        </authorList>
    </citation>
    <scope>NUCLEOTIDE SEQUENCE [LARGE SCALE GENOMIC DNA]</scope>
    <source>
        <strain evidence="1 2">Ps_22</strain>
    </source>
</reference>